<feature type="signal peptide" evidence="1">
    <location>
        <begin position="1"/>
        <end position="35"/>
    </location>
</feature>
<dbReference type="InterPro" id="IPR037480">
    <property type="entry name" value="YihR-like"/>
</dbReference>
<protein>
    <submittedName>
        <fullName evidence="2">Aldose 1-epimerase family protein</fullName>
    </submittedName>
</protein>
<feature type="chain" id="PRO_5045314022" evidence="1">
    <location>
        <begin position="36"/>
        <end position="351"/>
    </location>
</feature>
<dbReference type="InterPro" id="IPR006311">
    <property type="entry name" value="TAT_signal"/>
</dbReference>
<evidence type="ECO:0000313" key="2">
    <source>
        <dbReference type="EMBL" id="GAA1968084.1"/>
    </source>
</evidence>
<dbReference type="CDD" id="cd09022">
    <property type="entry name" value="Aldose_epim_Ec_YihR"/>
    <property type="match status" value="1"/>
</dbReference>
<dbReference type="Pfam" id="PF01263">
    <property type="entry name" value="Aldose_epim"/>
    <property type="match status" value="1"/>
</dbReference>
<dbReference type="Proteomes" id="UP001501116">
    <property type="component" value="Unassembled WGS sequence"/>
</dbReference>
<reference evidence="3" key="1">
    <citation type="journal article" date="2019" name="Int. J. Syst. Evol. Microbiol.">
        <title>The Global Catalogue of Microorganisms (GCM) 10K type strain sequencing project: providing services to taxonomists for standard genome sequencing and annotation.</title>
        <authorList>
            <consortium name="The Broad Institute Genomics Platform"/>
            <consortium name="The Broad Institute Genome Sequencing Center for Infectious Disease"/>
            <person name="Wu L."/>
            <person name="Ma J."/>
        </authorList>
    </citation>
    <scope>NUCLEOTIDE SEQUENCE [LARGE SCALE GENOMIC DNA]</scope>
    <source>
        <strain evidence="3">JCM 14545</strain>
    </source>
</reference>
<gene>
    <name evidence="2" type="ORF">GCM10009754_46220</name>
</gene>
<dbReference type="EMBL" id="BAAANN010000018">
    <property type="protein sequence ID" value="GAA1968084.1"/>
    <property type="molecule type" value="Genomic_DNA"/>
</dbReference>
<dbReference type="PROSITE" id="PS51318">
    <property type="entry name" value="TAT"/>
    <property type="match status" value="1"/>
</dbReference>
<sequence length="351" mass="37376">MSEVQGQGFSRRGALGTMLAAGAVTALGAASPAAAAEPGVSDVDSPGMRGQTASGRVYELRRGNARAVIAGVAATVLSYQVDGEELLLTHAADDVGEGYQGKTILPWCNRIDHGKYTFEGKEYAVPINEPDRDTALHGLLSFTEWQPVRHTRDSVVLEVQQHPHYGYPFHVAFRMEFSLGRRGLSSTLTARNIGSGPAPFGTANHTYVKAASGTIDSIELELGASTYYVVNDRLIPTGTAPVAGTPYDFRTAKKIGATKMDTAFKDVRRGADGLATVTFRRPGGHTVRLWMDSSYGYLQCYTDDGPAGHPPRSGLTVEPVSCAPNCFNTGDGLVVLPPGRGWRGTWGLSAS</sequence>
<keyword evidence="3" id="KW-1185">Reference proteome</keyword>
<dbReference type="PANTHER" id="PTHR10091:SF0">
    <property type="entry name" value="GALACTOSE MUTAROTASE"/>
    <property type="match status" value="1"/>
</dbReference>
<keyword evidence="1" id="KW-0732">Signal</keyword>
<dbReference type="InterPro" id="IPR011013">
    <property type="entry name" value="Gal_mutarotase_sf_dom"/>
</dbReference>
<evidence type="ECO:0000313" key="3">
    <source>
        <dbReference type="Proteomes" id="UP001501116"/>
    </source>
</evidence>
<proteinExistence type="predicted"/>
<name>A0ABP5CWC4_9PSEU</name>
<dbReference type="InterPro" id="IPR008183">
    <property type="entry name" value="Aldose_1/G6P_1-epimerase"/>
</dbReference>
<dbReference type="SUPFAM" id="SSF74650">
    <property type="entry name" value="Galactose mutarotase-like"/>
    <property type="match status" value="1"/>
</dbReference>
<dbReference type="RefSeq" id="WP_344422382.1">
    <property type="nucleotide sequence ID" value="NZ_BAAANN010000018.1"/>
</dbReference>
<dbReference type="Gene3D" id="2.70.98.10">
    <property type="match status" value="1"/>
</dbReference>
<dbReference type="InterPro" id="IPR014718">
    <property type="entry name" value="GH-type_carb-bd"/>
</dbReference>
<accession>A0ABP5CWC4</accession>
<dbReference type="PANTHER" id="PTHR10091">
    <property type="entry name" value="ALDOSE-1-EPIMERASE"/>
    <property type="match status" value="1"/>
</dbReference>
<comment type="caution">
    <text evidence="2">The sequence shown here is derived from an EMBL/GenBank/DDBJ whole genome shotgun (WGS) entry which is preliminary data.</text>
</comment>
<organism evidence="2 3">
    <name type="scientific">Amycolatopsis minnesotensis</name>
    <dbReference type="NCBI Taxonomy" id="337894"/>
    <lineage>
        <taxon>Bacteria</taxon>
        <taxon>Bacillati</taxon>
        <taxon>Actinomycetota</taxon>
        <taxon>Actinomycetes</taxon>
        <taxon>Pseudonocardiales</taxon>
        <taxon>Pseudonocardiaceae</taxon>
        <taxon>Amycolatopsis</taxon>
    </lineage>
</organism>
<evidence type="ECO:0000256" key="1">
    <source>
        <dbReference type="SAM" id="SignalP"/>
    </source>
</evidence>